<feature type="non-terminal residue" evidence="1">
    <location>
        <position position="94"/>
    </location>
</feature>
<accession>A0A1A8GA04</accession>
<gene>
    <name evidence="1" type="primary">Nfu_g_1_011930</name>
</gene>
<sequence>QLRRGRGCTQTTFPNETNSEQPVTLRFIKSILYLFLTGTSPQSRSRPSQLVCSFLRFSSQCFDLVVKVFLIFSGKNKQTGNSLKCCGHSVTKYG</sequence>
<proteinExistence type="predicted"/>
<reference evidence="1" key="2">
    <citation type="submission" date="2016-06" db="EMBL/GenBank/DDBJ databases">
        <title>The genome of a short-lived fish provides insights into sex chromosome evolution and the genetic control of aging.</title>
        <authorList>
            <person name="Reichwald K."/>
            <person name="Felder M."/>
            <person name="Petzold A."/>
            <person name="Koch P."/>
            <person name="Groth M."/>
            <person name="Platzer M."/>
        </authorList>
    </citation>
    <scope>NUCLEOTIDE SEQUENCE</scope>
    <source>
        <tissue evidence="1">Brain</tissue>
    </source>
</reference>
<feature type="non-terminal residue" evidence="1">
    <location>
        <position position="1"/>
    </location>
</feature>
<evidence type="ECO:0000313" key="1">
    <source>
        <dbReference type="EMBL" id="SBQ68550.1"/>
    </source>
</evidence>
<reference evidence="1" key="1">
    <citation type="submission" date="2016-05" db="EMBL/GenBank/DDBJ databases">
        <authorList>
            <person name="Lavstsen T."/>
            <person name="Jespersen J.S."/>
        </authorList>
    </citation>
    <scope>NUCLEOTIDE SEQUENCE</scope>
    <source>
        <tissue evidence="1">Brain</tissue>
    </source>
</reference>
<dbReference type="EMBL" id="HAEC01000473">
    <property type="protein sequence ID" value="SBQ68550.1"/>
    <property type="molecule type" value="Transcribed_RNA"/>
</dbReference>
<dbReference type="AlphaFoldDB" id="A0A1A8GA04"/>
<protein>
    <submittedName>
        <fullName evidence="1">Uncharacterized protein</fullName>
    </submittedName>
</protein>
<name>A0A1A8GA04_9TELE</name>
<organism evidence="1">
    <name type="scientific">Nothobranchius korthausae</name>
    <dbReference type="NCBI Taxonomy" id="1143690"/>
    <lineage>
        <taxon>Eukaryota</taxon>
        <taxon>Metazoa</taxon>
        <taxon>Chordata</taxon>
        <taxon>Craniata</taxon>
        <taxon>Vertebrata</taxon>
        <taxon>Euteleostomi</taxon>
        <taxon>Actinopterygii</taxon>
        <taxon>Neopterygii</taxon>
        <taxon>Teleostei</taxon>
        <taxon>Neoteleostei</taxon>
        <taxon>Acanthomorphata</taxon>
        <taxon>Ovalentaria</taxon>
        <taxon>Atherinomorphae</taxon>
        <taxon>Cyprinodontiformes</taxon>
        <taxon>Nothobranchiidae</taxon>
        <taxon>Nothobranchius</taxon>
    </lineage>
</organism>